<evidence type="ECO:0000313" key="2">
    <source>
        <dbReference type="EMBL" id="KAF3005094.1"/>
    </source>
</evidence>
<evidence type="ECO:0000313" key="3">
    <source>
        <dbReference type="Proteomes" id="UP000801428"/>
    </source>
</evidence>
<keyword evidence="3" id="KW-1185">Reference proteome</keyword>
<dbReference type="Proteomes" id="UP000801428">
    <property type="component" value="Unassembled WGS sequence"/>
</dbReference>
<dbReference type="EMBL" id="SWKU01000007">
    <property type="protein sequence ID" value="KAF3005094.1"/>
    <property type="molecule type" value="Genomic_DNA"/>
</dbReference>
<evidence type="ECO:0000256" key="1">
    <source>
        <dbReference type="SAM" id="MobiDB-lite"/>
    </source>
</evidence>
<dbReference type="PANTHER" id="PTHR37827">
    <property type="entry name" value="TUDOR DOMAIN-CONTAINING PROTEIN"/>
    <property type="match status" value="1"/>
</dbReference>
<feature type="compositionally biased region" description="Low complexity" evidence="1">
    <location>
        <begin position="66"/>
        <end position="80"/>
    </location>
</feature>
<comment type="caution">
    <text evidence="2">The sequence shown here is derived from an EMBL/GenBank/DDBJ whole genome shotgun (WGS) entry which is preliminary data.</text>
</comment>
<feature type="region of interest" description="Disordered" evidence="1">
    <location>
        <begin position="53"/>
        <end position="80"/>
    </location>
</feature>
<dbReference type="AlphaFoldDB" id="A0A9P4TG04"/>
<organism evidence="2 3">
    <name type="scientific">Curvularia kusanoi</name>
    <name type="common">Cochliobolus kusanoi</name>
    <dbReference type="NCBI Taxonomy" id="90978"/>
    <lineage>
        <taxon>Eukaryota</taxon>
        <taxon>Fungi</taxon>
        <taxon>Dikarya</taxon>
        <taxon>Ascomycota</taxon>
        <taxon>Pezizomycotina</taxon>
        <taxon>Dothideomycetes</taxon>
        <taxon>Pleosporomycetidae</taxon>
        <taxon>Pleosporales</taxon>
        <taxon>Pleosporineae</taxon>
        <taxon>Pleosporaceae</taxon>
        <taxon>Curvularia</taxon>
    </lineage>
</organism>
<gene>
    <name evidence="2" type="ORF">E8E13_009904</name>
</gene>
<name>A0A9P4TG04_CURKU</name>
<proteinExistence type="predicted"/>
<protein>
    <submittedName>
        <fullName evidence="2">Uncharacterized protein</fullName>
    </submittedName>
</protein>
<dbReference type="OrthoDB" id="4850648at2759"/>
<sequence length="289" mass="32409">MAEPIPAEEQSNYETFRDCMSEPIMKALALPSSKEKTKTKRMAKKRLKHKPVGMFAPAKPSQVEETPATTTTTANTSTSTDAEDLGEFIDYLSNLIFPSLPPSLRTLSYPLYRASPTLQDLYSAPLASSTTSTLLASIPPDALSNLESYALLPPSSDTHDAHNLLTPVFTAYITAVTLPPPIWATTRTSECELCDRDWVPLTYHHLIPKSTHERVRKRGWHGEEVLNSVAWLCRACHSFVHRLASNEELARYYYTVDLIRDGGVEADQEKMVVVEGWVKWVSGVRWKSR</sequence>
<dbReference type="PANTHER" id="PTHR37827:SF1">
    <property type="entry name" value="HNH DOMAIN-CONTAINING PROTEIN"/>
    <property type="match status" value="1"/>
</dbReference>
<reference evidence="2" key="1">
    <citation type="submission" date="2019-04" db="EMBL/GenBank/DDBJ databases">
        <title>Sequencing of skin fungus with MAO and IRED activity.</title>
        <authorList>
            <person name="Marsaioli A.J."/>
            <person name="Bonatto J.M.C."/>
            <person name="Reis Junior O."/>
        </authorList>
    </citation>
    <scope>NUCLEOTIDE SEQUENCE</scope>
    <source>
        <strain evidence="2">30M1</strain>
    </source>
</reference>
<accession>A0A9P4TG04</accession>